<dbReference type="GO" id="GO:0043743">
    <property type="term" value="F:LPPG:FO 2-phospho-L-lactate transferase activity"/>
    <property type="evidence" value="ECO:0007669"/>
    <property type="project" value="InterPro"/>
</dbReference>
<keyword evidence="1" id="KW-0808">Transferase</keyword>
<reference evidence="3" key="1">
    <citation type="submission" date="2020-05" db="EMBL/GenBank/DDBJ databases">
        <authorList>
            <person name="Chiriac C."/>
            <person name="Salcher M."/>
            <person name="Ghai R."/>
            <person name="Kavagutti S V."/>
        </authorList>
    </citation>
    <scope>NUCLEOTIDE SEQUENCE</scope>
</reference>
<evidence type="ECO:0000256" key="2">
    <source>
        <dbReference type="ARBA" id="ARBA00022842"/>
    </source>
</evidence>
<dbReference type="InterPro" id="IPR038136">
    <property type="entry name" value="CofD-like_dom_sf"/>
</dbReference>
<dbReference type="GO" id="GO:0000287">
    <property type="term" value="F:magnesium ion binding"/>
    <property type="evidence" value="ECO:0007669"/>
    <property type="project" value="InterPro"/>
</dbReference>
<protein>
    <submittedName>
        <fullName evidence="3">Unannotated protein</fullName>
    </submittedName>
</protein>
<dbReference type="PANTHER" id="PTHR43007:SF1">
    <property type="entry name" value="2-PHOSPHO-L-LACTATE TRANSFERASE"/>
    <property type="match status" value="1"/>
</dbReference>
<proteinExistence type="inferred from homology"/>
<dbReference type="SUPFAM" id="SSF142338">
    <property type="entry name" value="CofD-like"/>
    <property type="match status" value="1"/>
</dbReference>
<accession>A0A6J7F6W7</accession>
<name>A0A6J7F6W7_9ZZZZ</name>
<organism evidence="3">
    <name type="scientific">freshwater metagenome</name>
    <dbReference type="NCBI Taxonomy" id="449393"/>
    <lineage>
        <taxon>unclassified sequences</taxon>
        <taxon>metagenomes</taxon>
        <taxon>ecological metagenomes</taxon>
    </lineage>
</organism>
<dbReference type="PANTHER" id="PTHR43007">
    <property type="entry name" value="2-PHOSPHO-L-LACTATE TRANSFERASE"/>
    <property type="match status" value="1"/>
</dbReference>
<dbReference type="AlphaFoldDB" id="A0A6J7F6W7"/>
<gene>
    <name evidence="3" type="ORF">UFOPK3564_00068</name>
</gene>
<dbReference type="InterPro" id="IPR002882">
    <property type="entry name" value="CofD"/>
</dbReference>
<dbReference type="Gene3D" id="3.40.50.10680">
    <property type="entry name" value="CofD-like domains"/>
    <property type="match status" value="1"/>
</dbReference>
<dbReference type="HAMAP" id="MF_01257">
    <property type="entry name" value="CofD"/>
    <property type="match status" value="1"/>
</dbReference>
<dbReference type="Gene3D" id="1.10.8.240">
    <property type="entry name" value="CofD-like domain"/>
    <property type="match status" value="1"/>
</dbReference>
<dbReference type="EMBL" id="CAFBMK010000002">
    <property type="protein sequence ID" value="CAB4892072.1"/>
    <property type="molecule type" value="Genomic_DNA"/>
</dbReference>
<sequence length="320" mass="33739">MSVPELPDAPVVVLAGGTGGAKLARGLLDHAGADLVVIANTGDDTEVHGGLVSPDPDLCTFWLADRIDERGWGLADDTFAVMDALRALGEDVWFNLGDRDLALCIRRARRLAEGARPTEVLAEAAAAYGVAAHVLPPSDSPVRTQVRADDRWWDFQEFMIRRLRETPAPVVQDVAFRGAEDAVATPEVLQAIRTARAVVVGPSNPVISISPILAVPGVREALRDTAAPVVAVAPLVDGQVRKGPTESFLRWAGVDMDARGVARMYDGLLDGLLTDETVEIPGIAVRTANVLMGDADTRASVAAEVLDLCSSLSTNAGTAA</sequence>
<evidence type="ECO:0000313" key="3">
    <source>
        <dbReference type="EMBL" id="CAB4892072.1"/>
    </source>
</evidence>
<dbReference type="Pfam" id="PF01933">
    <property type="entry name" value="CofD"/>
    <property type="match status" value="1"/>
</dbReference>
<keyword evidence="2" id="KW-0460">Magnesium</keyword>
<evidence type="ECO:0000256" key="1">
    <source>
        <dbReference type="ARBA" id="ARBA00022679"/>
    </source>
</evidence>
<dbReference type="InterPro" id="IPR010115">
    <property type="entry name" value="FbiA/CofD"/>
</dbReference>